<keyword evidence="1 2" id="KW-0694">RNA-binding</keyword>
<dbReference type="SMART" id="SM00358">
    <property type="entry name" value="DSRM"/>
    <property type="match status" value="1"/>
</dbReference>
<dbReference type="SUPFAM" id="SSF54768">
    <property type="entry name" value="dsRNA-binding domain-like"/>
    <property type="match status" value="1"/>
</dbReference>
<dbReference type="GO" id="GO:0004525">
    <property type="term" value="F:ribonuclease III activity"/>
    <property type="evidence" value="ECO:0007669"/>
    <property type="project" value="InterPro"/>
</dbReference>
<gene>
    <name evidence="5" type="ORF">FIBSPDRAFT_43213</name>
</gene>
<dbReference type="InterPro" id="IPR036389">
    <property type="entry name" value="RNase_III_sf"/>
</dbReference>
<dbReference type="Proteomes" id="UP000076532">
    <property type="component" value="Unassembled WGS sequence"/>
</dbReference>
<keyword evidence="6" id="KW-1185">Reference proteome</keyword>
<dbReference type="Gene3D" id="1.10.1520.10">
    <property type="entry name" value="Ribonuclease III domain"/>
    <property type="match status" value="1"/>
</dbReference>
<protein>
    <recommendedName>
        <fullName evidence="4">DRBM domain-containing protein</fullName>
    </recommendedName>
</protein>
<feature type="domain" description="DRBM" evidence="4">
    <location>
        <begin position="319"/>
        <end position="386"/>
    </location>
</feature>
<dbReference type="Gene3D" id="3.30.160.20">
    <property type="match status" value="1"/>
</dbReference>
<dbReference type="EMBL" id="KV417490">
    <property type="protein sequence ID" value="KZP31163.1"/>
    <property type="molecule type" value="Genomic_DNA"/>
</dbReference>
<dbReference type="CDD" id="cd00048">
    <property type="entry name" value="DSRM_SF"/>
    <property type="match status" value="1"/>
</dbReference>
<evidence type="ECO:0000313" key="6">
    <source>
        <dbReference type="Proteomes" id="UP000076532"/>
    </source>
</evidence>
<dbReference type="STRING" id="436010.A0A166TZQ5"/>
<organism evidence="5 6">
    <name type="scientific">Athelia psychrophila</name>
    <dbReference type="NCBI Taxonomy" id="1759441"/>
    <lineage>
        <taxon>Eukaryota</taxon>
        <taxon>Fungi</taxon>
        <taxon>Dikarya</taxon>
        <taxon>Basidiomycota</taxon>
        <taxon>Agaricomycotina</taxon>
        <taxon>Agaricomycetes</taxon>
        <taxon>Agaricomycetidae</taxon>
        <taxon>Atheliales</taxon>
        <taxon>Atheliaceae</taxon>
        <taxon>Athelia</taxon>
    </lineage>
</organism>
<feature type="region of interest" description="Disordered" evidence="3">
    <location>
        <begin position="1"/>
        <end position="20"/>
    </location>
</feature>
<dbReference type="GO" id="GO:0006396">
    <property type="term" value="P:RNA processing"/>
    <property type="evidence" value="ECO:0007669"/>
    <property type="project" value="InterPro"/>
</dbReference>
<dbReference type="AlphaFoldDB" id="A0A166TZQ5"/>
<feature type="compositionally biased region" description="Low complexity" evidence="3">
    <location>
        <begin position="214"/>
        <end position="228"/>
    </location>
</feature>
<dbReference type="GO" id="GO:0003723">
    <property type="term" value="F:RNA binding"/>
    <property type="evidence" value="ECO:0007669"/>
    <property type="project" value="UniProtKB-UniRule"/>
</dbReference>
<evidence type="ECO:0000256" key="2">
    <source>
        <dbReference type="PROSITE-ProRule" id="PRU00266"/>
    </source>
</evidence>
<proteinExistence type="predicted"/>
<feature type="compositionally biased region" description="Polar residues" evidence="3">
    <location>
        <begin position="7"/>
        <end position="17"/>
    </location>
</feature>
<accession>A0A166TZQ5</accession>
<dbReference type="Pfam" id="PF00035">
    <property type="entry name" value="dsrm"/>
    <property type="match status" value="1"/>
</dbReference>
<dbReference type="InterPro" id="IPR014720">
    <property type="entry name" value="dsRBD_dom"/>
</dbReference>
<dbReference type="PROSITE" id="PS50137">
    <property type="entry name" value="DS_RBD"/>
    <property type="match status" value="1"/>
</dbReference>
<sequence length="391" mass="42813">MSLKRPASSTSDATGHSTAAELPPLHNNIILQVFTHKSLQLHAESVNNARLAELGNQTLRMAITHTLFHHKEPVLDVERMIAHREDLLGDDSIEHWVNIYGLRRKVRCLPDAFASLNKPEERRLLFNTYVGAVCVQDGIQAVQTWIDQLIRPNENRCGREQTLEAGGEGSQLREVSAPPTKRIKIEPGYINTSQGQILAPVLPPRFSSSVPRFSNMASTPSTPTSTATQLPPGHEPRGTNFPPPLLAHCTQLHNQRALVPSGEVVTAGIARASSAQVGVPPLPLPARPSPQRDTPPHIPEPVPIPNITNPLAPAQSRAAFLPLFNQMASQRRVVVKYTFDSIGPPHACRWRVTCLANDILKGIGDGQTKQIAKEQAARQAYFAMGWAPNLP</sequence>
<reference evidence="5 6" key="1">
    <citation type="journal article" date="2016" name="Mol. Biol. Evol.">
        <title>Comparative Genomics of Early-Diverging Mushroom-Forming Fungi Provides Insights into the Origins of Lignocellulose Decay Capabilities.</title>
        <authorList>
            <person name="Nagy L.G."/>
            <person name="Riley R."/>
            <person name="Tritt A."/>
            <person name="Adam C."/>
            <person name="Daum C."/>
            <person name="Floudas D."/>
            <person name="Sun H."/>
            <person name="Yadav J.S."/>
            <person name="Pangilinan J."/>
            <person name="Larsson K.H."/>
            <person name="Matsuura K."/>
            <person name="Barry K."/>
            <person name="Labutti K."/>
            <person name="Kuo R."/>
            <person name="Ohm R.A."/>
            <person name="Bhattacharya S.S."/>
            <person name="Shirouzu T."/>
            <person name="Yoshinaga Y."/>
            <person name="Martin F.M."/>
            <person name="Grigoriev I.V."/>
            <person name="Hibbett D.S."/>
        </authorList>
    </citation>
    <scope>NUCLEOTIDE SEQUENCE [LARGE SCALE GENOMIC DNA]</scope>
    <source>
        <strain evidence="5 6">CBS 109695</strain>
    </source>
</reference>
<evidence type="ECO:0000313" key="5">
    <source>
        <dbReference type="EMBL" id="KZP31163.1"/>
    </source>
</evidence>
<feature type="region of interest" description="Disordered" evidence="3">
    <location>
        <begin position="214"/>
        <end position="238"/>
    </location>
</feature>
<dbReference type="OrthoDB" id="2392202at2759"/>
<dbReference type="SUPFAM" id="SSF69065">
    <property type="entry name" value="RNase III domain-like"/>
    <property type="match status" value="1"/>
</dbReference>
<name>A0A166TZQ5_9AGAM</name>
<evidence type="ECO:0000256" key="1">
    <source>
        <dbReference type="ARBA" id="ARBA00022884"/>
    </source>
</evidence>
<evidence type="ECO:0000256" key="3">
    <source>
        <dbReference type="SAM" id="MobiDB-lite"/>
    </source>
</evidence>
<evidence type="ECO:0000259" key="4">
    <source>
        <dbReference type="PROSITE" id="PS50137"/>
    </source>
</evidence>
<dbReference type="CDD" id="cd00593">
    <property type="entry name" value="RIBOc"/>
    <property type="match status" value="1"/>
</dbReference>
<dbReference type="InterPro" id="IPR000999">
    <property type="entry name" value="RNase_III_dom"/>
</dbReference>